<keyword evidence="1" id="KW-0808">Transferase</keyword>
<keyword evidence="1" id="KW-0695">RNA-directed DNA polymerase</keyword>
<keyword evidence="1" id="KW-0548">Nucleotidyltransferase</keyword>
<gene>
    <name evidence="1" type="ORF">CTI12_AA235480</name>
</gene>
<dbReference type="EMBL" id="PKPP01002276">
    <property type="protein sequence ID" value="PWA76381.1"/>
    <property type="molecule type" value="Genomic_DNA"/>
</dbReference>
<evidence type="ECO:0000313" key="1">
    <source>
        <dbReference type="EMBL" id="PWA76381.1"/>
    </source>
</evidence>
<name>A0A2U1NSD2_ARTAN</name>
<dbReference type="GO" id="GO:0003964">
    <property type="term" value="F:RNA-directed DNA polymerase activity"/>
    <property type="evidence" value="ECO:0007669"/>
    <property type="project" value="UniProtKB-KW"/>
</dbReference>
<sequence>MRPRLWERLKVMAKLDDISYVWGEVISGIVNKAACNSIWSIVQRLLFGLVVYFIWQERNFRVFQKCARSGEALFSLIVETVRLRLMGLKILRVSPAVKEASLI</sequence>
<comment type="caution">
    <text evidence="1">The sequence shown here is derived from an EMBL/GenBank/DDBJ whole genome shotgun (WGS) entry which is preliminary data.</text>
</comment>
<reference evidence="1 2" key="1">
    <citation type="journal article" date="2018" name="Mol. Plant">
        <title>The genome of Artemisia annua provides insight into the evolution of Asteraceae family and artemisinin biosynthesis.</title>
        <authorList>
            <person name="Shen Q."/>
            <person name="Zhang L."/>
            <person name="Liao Z."/>
            <person name="Wang S."/>
            <person name="Yan T."/>
            <person name="Shi P."/>
            <person name="Liu M."/>
            <person name="Fu X."/>
            <person name="Pan Q."/>
            <person name="Wang Y."/>
            <person name="Lv Z."/>
            <person name="Lu X."/>
            <person name="Zhang F."/>
            <person name="Jiang W."/>
            <person name="Ma Y."/>
            <person name="Chen M."/>
            <person name="Hao X."/>
            <person name="Li L."/>
            <person name="Tang Y."/>
            <person name="Lv G."/>
            <person name="Zhou Y."/>
            <person name="Sun X."/>
            <person name="Brodelius P.E."/>
            <person name="Rose J.K.C."/>
            <person name="Tang K."/>
        </authorList>
    </citation>
    <scope>NUCLEOTIDE SEQUENCE [LARGE SCALE GENOMIC DNA]</scope>
    <source>
        <strain evidence="2">cv. Huhao1</strain>
        <tissue evidence="1">Leaf</tissue>
    </source>
</reference>
<organism evidence="1 2">
    <name type="scientific">Artemisia annua</name>
    <name type="common">Sweet wormwood</name>
    <dbReference type="NCBI Taxonomy" id="35608"/>
    <lineage>
        <taxon>Eukaryota</taxon>
        <taxon>Viridiplantae</taxon>
        <taxon>Streptophyta</taxon>
        <taxon>Embryophyta</taxon>
        <taxon>Tracheophyta</taxon>
        <taxon>Spermatophyta</taxon>
        <taxon>Magnoliopsida</taxon>
        <taxon>eudicotyledons</taxon>
        <taxon>Gunneridae</taxon>
        <taxon>Pentapetalae</taxon>
        <taxon>asterids</taxon>
        <taxon>campanulids</taxon>
        <taxon>Asterales</taxon>
        <taxon>Asteraceae</taxon>
        <taxon>Asteroideae</taxon>
        <taxon>Anthemideae</taxon>
        <taxon>Artemisiinae</taxon>
        <taxon>Artemisia</taxon>
    </lineage>
</organism>
<proteinExistence type="predicted"/>
<protein>
    <submittedName>
        <fullName evidence="1">Reverse transcriptase domain, Reverse transcriptase zinc-binding domain protein</fullName>
    </submittedName>
</protein>
<dbReference type="Proteomes" id="UP000245207">
    <property type="component" value="Unassembled WGS sequence"/>
</dbReference>
<dbReference type="AlphaFoldDB" id="A0A2U1NSD2"/>
<accession>A0A2U1NSD2</accession>
<keyword evidence="2" id="KW-1185">Reference proteome</keyword>
<evidence type="ECO:0000313" key="2">
    <source>
        <dbReference type="Proteomes" id="UP000245207"/>
    </source>
</evidence>